<proteinExistence type="predicted"/>
<gene>
    <name evidence="2" type="primary">ATP8</name>
</gene>
<keyword evidence="1" id="KW-0472">Membrane</keyword>
<dbReference type="CTD" id="4509"/>
<dbReference type="EMBL" id="JX573136">
    <property type="protein sequence ID" value="AFU55293.1"/>
    <property type="molecule type" value="Genomic_DNA"/>
</dbReference>
<feature type="transmembrane region" description="Helical" evidence="1">
    <location>
        <begin position="6"/>
        <end position="30"/>
    </location>
</feature>
<accession>L7PCN0</accession>
<dbReference type="RefSeq" id="YP_007475044.1">
    <property type="nucleotide sequence ID" value="NC_020335.1"/>
</dbReference>
<protein>
    <submittedName>
        <fullName evidence="2">ATP synthase subunit 8</fullName>
    </submittedName>
</protein>
<sequence>MPQLFPMNWIMISSTMLIILIMTMVLIFFFKINNTLNLKKNFFKINTKNTMFKW</sequence>
<reference evidence="2" key="1">
    <citation type="journal article" date="2013" name="Ticks Tick Borne Dis.">
        <title>Phylogenetic analysis of the mitochondrial genomes and nuclear rRNA genes of ticks reveals a deep phylogenetic structure within the genus Haemaphysalis and further elucidates the polyphyly of the genus Amblyomma with respect to Amblyomma sphenodonti and Amblyomma elaphense.</title>
        <authorList>
            <person name="Burger T.D."/>
            <person name="Shao R."/>
            <person name="Barker S.C."/>
        </authorList>
    </citation>
    <scope>NUCLEOTIDE SEQUENCE</scope>
</reference>
<dbReference type="GeneID" id="14657999"/>
<name>L7PCN0_9ACAR</name>
<organism evidence="2">
    <name type="scientific">Haemaphysalis inermis</name>
    <dbReference type="NCBI Taxonomy" id="48827"/>
    <lineage>
        <taxon>Eukaryota</taxon>
        <taxon>Metazoa</taxon>
        <taxon>Ecdysozoa</taxon>
        <taxon>Arthropoda</taxon>
        <taxon>Chelicerata</taxon>
        <taxon>Arachnida</taxon>
        <taxon>Acari</taxon>
        <taxon>Parasitiformes</taxon>
        <taxon>Ixodida</taxon>
        <taxon>Ixodoidea</taxon>
        <taxon>Ixodidae</taxon>
        <taxon>Haemaphysalinae</taxon>
        <taxon>Haemaphysalis</taxon>
    </lineage>
</organism>
<keyword evidence="1" id="KW-0812">Transmembrane</keyword>
<keyword evidence="1" id="KW-1133">Transmembrane helix</keyword>
<dbReference type="AlphaFoldDB" id="L7PCN0"/>
<geneLocation type="mitochondrion" evidence="2"/>
<evidence type="ECO:0000256" key="1">
    <source>
        <dbReference type="SAM" id="Phobius"/>
    </source>
</evidence>
<evidence type="ECO:0000313" key="2">
    <source>
        <dbReference type="EMBL" id="AFU55293.1"/>
    </source>
</evidence>
<keyword evidence="2" id="KW-0496">Mitochondrion</keyword>